<dbReference type="InterPro" id="IPR002711">
    <property type="entry name" value="HNH"/>
</dbReference>
<organism evidence="2 3">
    <name type="scientific">Roseomonas genomospecies 6</name>
    <dbReference type="NCBI Taxonomy" id="214106"/>
    <lineage>
        <taxon>Bacteria</taxon>
        <taxon>Pseudomonadati</taxon>
        <taxon>Pseudomonadota</taxon>
        <taxon>Alphaproteobacteria</taxon>
        <taxon>Acetobacterales</taxon>
        <taxon>Roseomonadaceae</taxon>
        <taxon>Roseomonas</taxon>
    </lineage>
</organism>
<dbReference type="CDD" id="cd00085">
    <property type="entry name" value="HNHc"/>
    <property type="match status" value="1"/>
</dbReference>
<feature type="domain" description="HNH nuclease" evidence="1">
    <location>
        <begin position="7"/>
        <end position="58"/>
    </location>
</feature>
<dbReference type="InterPro" id="IPR052892">
    <property type="entry name" value="NA-targeting_endonuclease"/>
</dbReference>
<reference evidence="2 3" key="1">
    <citation type="submission" date="2018-07" db="EMBL/GenBank/DDBJ databases">
        <title>Genome sequence of Azospirillum sp. ATCC 49961.</title>
        <authorList>
            <person name="Sant'Anna F.H."/>
            <person name="Baldani J.I."/>
            <person name="Zilli J.E."/>
            <person name="Reis V.M."/>
            <person name="Hartmann A."/>
            <person name="Cruz L."/>
            <person name="de Souza E.M."/>
            <person name="de Oliveira Pedrosa F."/>
            <person name="Passaglia L.M.P."/>
        </authorList>
    </citation>
    <scope>NUCLEOTIDE SEQUENCE [LARGE SCALE GENOMIC DNA]</scope>
    <source>
        <strain evidence="2 3">ATCC 49961</strain>
    </source>
</reference>
<dbReference type="PANTHER" id="PTHR33877:SF1">
    <property type="entry name" value="TYPE IV METHYL-DIRECTED RESTRICTION ENZYME ECOKMCRA"/>
    <property type="match status" value="1"/>
</dbReference>
<evidence type="ECO:0000259" key="1">
    <source>
        <dbReference type="SMART" id="SM00507"/>
    </source>
</evidence>
<keyword evidence="3" id="KW-1185">Reference proteome</keyword>
<dbReference type="EMBL" id="QOKW01000013">
    <property type="protein sequence ID" value="KAA0679255.1"/>
    <property type="molecule type" value="Genomic_DNA"/>
</dbReference>
<dbReference type="PANTHER" id="PTHR33877">
    <property type="entry name" value="SLL1193 PROTEIN"/>
    <property type="match status" value="1"/>
</dbReference>
<gene>
    <name evidence="2" type="ORF">DS843_17265</name>
</gene>
<dbReference type="AlphaFoldDB" id="A0A9W7NI13"/>
<dbReference type="OrthoDB" id="7220022at2"/>
<protein>
    <submittedName>
        <fullName evidence="2">HNH endonuclease</fullName>
    </submittedName>
</protein>
<dbReference type="GO" id="GO:0004519">
    <property type="term" value="F:endonuclease activity"/>
    <property type="evidence" value="ECO:0007669"/>
    <property type="project" value="UniProtKB-KW"/>
</dbReference>
<keyword evidence="2" id="KW-0378">Hydrolase</keyword>
<dbReference type="Proteomes" id="UP000480854">
    <property type="component" value="Unassembled WGS sequence"/>
</dbReference>
<accession>A0A9W7NI13</accession>
<dbReference type="GO" id="GO:0008270">
    <property type="term" value="F:zinc ion binding"/>
    <property type="evidence" value="ECO:0007669"/>
    <property type="project" value="InterPro"/>
</dbReference>
<dbReference type="GO" id="GO:0003676">
    <property type="term" value="F:nucleic acid binding"/>
    <property type="evidence" value="ECO:0007669"/>
    <property type="project" value="InterPro"/>
</dbReference>
<dbReference type="RefSeq" id="WP_149470116.1">
    <property type="nucleotide sequence ID" value="NZ_QOKW01000013.1"/>
</dbReference>
<keyword evidence="2" id="KW-0255">Endonuclease</keyword>
<dbReference type="SMART" id="SM00507">
    <property type="entry name" value="HNHc"/>
    <property type="match status" value="1"/>
</dbReference>
<dbReference type="Gene3D" id="1.10.30.50">
    <property type="match status" value="1"/>
</dbReference>
<dbReference type="Pfam" id="PF01844">
    <property type="entry name" value="HNH"/>
    <property type="match status" value="1"/>
</dbReference>
<dbReference type="InterPro" id="IPR003615">
    <property type="entry name" value="HNH_nuc"/>
</dbReference>
<evidence type="ECO:0000313" key="3">
    <source>
        <dbReference type="Proteomes" id="UP000480854"/>
    </source>
</evidence>
<comment type="caution">
    <text evidence="2">The sequence shown here is derived from an EMBL/GenBank/DDBJ whole genome shotgun (WGS) entry which is preliminary data.</text>
</comment>
<sequence length="121" mass="13274">MTVSPDETRLMDVLQGGRCFYCGEPVGAKATFDHLIPLAYGGIDEAQNVVLAHRRCNQRKADRLPTAEEIERFVTQRRRSRLGIWPPLLALLDAEPGDEWMTIASAIAGVRAGSGAGSRRP</sequence>
<keyword evidence="2" id="KW-0540">Nuclease</keyword>
<evidence type="ECO:0000313" key="2">
    <source>
        <dbReference type="EMBL" id="KAA0679255.1"/>
    </source>
</evidence>
<name>A0A9W7NI13_9PROT</name>
<proteinExistence type="predicted"/>